<feature type="binding site" evidence="12">
    <location>
        <position position="49"/>
    </location>
    <ligand>
        <name>Fe cation</name>
        <dbReference type="ChEBI" id="CHEBI:24875"/>
        <label>2</label>
        <note>catalytic</note>
    </ligand>
</feature>
<dbReference type="Pfam" id="PF06397">
    <property type="entry name" value="Desulfoferrod_N"/>
    <property type="match status" value="1"/>
</dbReference>
<evidence type="ECO:0000256" key="8">
    <source>
        <dbReference type="ARBA" id="ARBA00023004"/>
    </source>
</evidence>
<evidence type="ECO:0000313" key="15">
    <source>
        <dbReference type="EMBL" id="ACX52081.1"/>
    </source>
</evidence>
<dbReference type="eggNOG" id="COG2033">
    <property type="taxonomic scope" value="Bacteria"/>
</dbReference>
<dbReference type="InterPro" id="IPR004462">
    <property type="entry name" value="Desulfoferrodoxin_N"/>
</dbReference>
<dbReference type="NCBIfam" id="TIGR00332">
    <property type="entry name" value="neela_ferrous"/>
    <property type="match status" value="1"/>
</dbReference>
<gene>
    <name evidence="15" type="ordered locus">Adeg_0945</name>
</gene>
<dbReference type="GO" id="GO:0005506">
    <property type="term" value="F:iron ion binding"/>
    <property type="evidence" value="ECO:0007669"/>
    <property type="project" value="InterPro"/>
</dbReference>
<evidence type="ECO:0000256" key="1">
    <source>
        <dbReference type="ARBA" id="ARBA00001973"/>
    </source>
</evidence>
<feature type="binding site" evidence="12">
    <location>
        <position position="120"/>
    </location>
    <ligand>
        <name>Fe cation</name>
        <dbReference type="ChEBI" id="CHEBI:24875"/>
        <label>1</label>
    </ligand>
</feature>
<dbReference type="SUPFAM" id="SSF49367">
    <property type="entry name" value="Superoxide reductase-like"/>
    <property type="match status" value="1"/>
</dbReference>
<evidence type="ECO:0000256" key="2">
    <source>
        <dbReference type="ARBA" id="ARBA00005941"/>
    </source>
</evidence>
<feature type="binding site" evidence="12">
    <location>
        <position position="10"/>
    </location>
    <ligand>
        <name>Fe cation</name>
        <dbReference type="ChEBI" id="CHEBI:24875"/>
        <label>1</label>
    </ligand>
</feature>
<dbReference type="STRING" id="429009.Adeg_0945"/>
<dbReference type="Pfam" id="PF01880">
    <property type="entry name" value="Desulfoferrodox"/>
    <property type="match status" value="1"/>
</dbReference>
<feature type="binding site" evidence="12">
    <location>
        <position position="75"/>
    </location>
    <ligand>
        <name>Fe cation</name>
        <dbReference type="ChEBI" id="CHEBI:24875"/>
        <label>2</label>
        <note>catalytic</note>
    </ligand>
</feature>
<evidence type="ECO:0000256" key="4">
    <source>
        <dbReference type="ARBA" id="ARBA00014839"/>
    </source>
</evidence>
<dbReference type="OrthoDB" id="9814936at2"/>
<dbReference type="PANTHER" id="PTHR36541:SF1">
    <property type="entry name" value="SUPEROXIDE REDUCTASE-RELATED"/>
    <property type="match status" value="1"/>
</dbReference>
<keyword evidence="7" id="KW-0249">Electron transport</keyword>
<feature type="domain" description="Desulfoferrodoxin N-terminal" evidence="14">
    <location>
        <begin position="2"/>
        <end position="37"/>
    </location>
</feature>
<dbReference type="PANTHER" id="PTHR36541">
    <property type="entry name" value="SUPEROXIDE REDUCTASE-RELATED"/>
    <property type="match status" value="1"/>
</dbReference>
<dbReference type="GO" id="GO:0050605">
    <property type="term" value="F:superoxide reductase activity"/>
    <property type="evidence" value="ECO:0007669"/>
    <property type="project" value="UniProtKB-EC"/>
</dbReference>
<organism evidence="15 16">
    <name type="scientific">Ammonifex degensii (strain DSM 10501 / KC4)</name>
    <dbReference type="NCBI Taxonomy" id="429009"/>
    <lineage>
        <taxon>Bacteria</taxon>
        <taxon>Bacillati</taxon>
        <taxon>Bacillota</taxon>
        <taxon>Clostridia</taxon>
        <taxon>Thermoanaerobacterales</taxon>
        <taxon>Thermoanaerobacteraceae</taxon>
        <taxon>Ammonifex</taxon>
    </lineage>
</organism>
<dbReference type="Proteomes" id="UP000002620">
    <property type="component" value="Chromosome"/>
</dbReference>
<keyword evidence="8 12" id="KW-0408">Iron</keyword>
<name>C9RCV4_AMMDK</name>
<evidence type="ECO:0000259" key="13">
    <source>
        <dbReference type="Pfam" id="PF01880"/>
    </source>
</evidence>
<dbReference type="InterPro" id="IPR036073">
    <property type="entry name" value="Desulfoferrodoxin_Fe-bd_dom_sf"/>
</dbReference>
<comment type="catalytic activity">
    <reaction evidence="11">
        <text>reduced [rubredoxin] + superoxide + 2 H(+) = oxidized [rubredoxin] + H2O2</text>
        <dbReference type="Rhea" id="RHEA:21324"/>
        <dbReference type="Rhea" id="RHEA-COMP:10302"/>
        <dbReference type="Rhea" id="RHEA-COMP:10303"/>
        <dbReference type="ChEBI" id="CHEBI:15378"/>
        <dbReference type="ChEBI" id="CHEBI:16240"/>
        <dbReference type="ChEBI" id="CHEBI:18421"/>
        <dbReference type="ChEBI" id="CHEBI:29033"/>
        <dbReference type="ChEBI" id="CHEBI:29034"/>
        <dbReference type="EC" id="1.15.1.2"/>
    </reaction>
</comment>
<dbReference type="NCBIfam" id="TIGR00319">
    <property type="entry name" value="desulf_FeS4"/>
    <property type="match status" value="1"/>
</dbReference>
<dbReference type="EC" id="1.15.1.2" evidence="3"/>
<feature type="binding site" evidence="12">
    <location>
        <position position="30"/>
    </location>
    <ligand>
        <name>Fe cation</name>
        <dbReference type="ChEBI" id="CHEBI:24875"/>
        <label>1</label>
    </ligand>
</feature>
<evidence type="ECO:0000256" key="12">
    <source>
        <dbReference type="PIRSR" id="PIRSR604793-1"/>
    </source>
</evidence>
<dbReference type="Gene3D" id="2.20.28.100">
    <property type="entry name" value="Desulphoferrodoxin, N-terminal domain"/>
    <property type="match status" value="1"/>
</dbReference>
<evidence type="ECO:0000313" key="16">
    <source>
        <dbReference type="Proteomes" id="UP000002620"/>
    </source>
</evidence>
<dbReference type="HOGENOM" id="CLU_118960_1_0_9"/>
<comment type="function">
    <text evidence="9">Catalyzes the one-electron reduction of superoxide anion radical to hydrogen peroxide at a nonheme ferrous iron center. Plays a fundamental role in case of oxidative stress via its superoxide detoxification activity.</text>
</comment>
<evidence type="ECO:0000256" key="6">
    <source>
        <dbReference type="ARBA" id="ARBA00022723"/>
    </source>
</evidence>
<evidence type="ECO:0000256" key="9">
    <source>
        <dbReference type="ARBA" id="ARBA00024690"/>
    </source>
</evidence>
<proteinExistence type="inferred from homology"/>
<dbReference type="CDD" id="cd00974">
    <property type="entry name" value="DSRD"/>
    <property type="match status" value="1"/>
</dbReference>
<feature type="binding site" evidence="12">
    <location>
        <position position="29"/>
    </location>
    <ligand>
        <name>Fe cation</name>
        <dbReference type="ChEBI" id="CHEBI:24875"/>
        <label>1</label>
    </ligand>
</feature>
<dbReference type="EMBL" id="CP001785">
    <property type="protein sequence ID" value="ACX52081.1"/>
    <property type="molecule type" value="Genomic_DNA"/>
</dbReference>
<keyword evidence="5" id="KW-0813">Transport</keyword>
<dbReference type="InterPro" id="IPR004793">
    <property type="entry name" value="Desulfoferrodoxin_rbo"/>
</dbReference>
<evidence type="ECO:0000256" key="7">
    <source>
        <dbReference type="ARBA" id="ARBA00022982"/>
    </source>
</evidence>
<feature type="binding site" evidence="12">
    <location>
        <position position="13"/>
    </location>
    <ligand>
        <name>Fe cation</name>
        <dbReference type="ChEBI" id="CHEBI:24875"/>
        <label>1</label>
    </ligand>
</feature>
<dbReference type="InterPro" id="IPR051233">
    <property type="entry name" value="Desulfoferrodoxin_SOR"/>
</dbReference>
<dbReference type="GO" id="GO:0019430">
    <property type="term" value="P:removal of superoxide radicals"/>
    <property type="evidence" value="ECO:0007669"/>
    <property type="project" value="InterPro"/>
</dbReference>
<dbReference type="AlphaFoldDB" id="C9RCV4"/>
<comment type="cofactor">
    <cofactor evidence="1">
        <name>Cu(2+)</name>
        <dbReference type="ChEBI" id="CHEBI:29036"/>
    </cofactor>
</comment>
<comment type="cofactor">
    <cofactor evidence="12">
        <name>Fe(2+)</name>
        <dbReference type="ChEBI" id="CHEBI:29033"/>
    </cofactor>
    <text evidence="12">Binds 1 Fe(2+) ion per subunit. The iron ion 2 is coordinated via four histidines and one cysteine residue.</text>
</comment>
<dbReference type="NCBIfam" id="TIGR00320">
    <property type="entry name" value="dfx_rbo"/>
    <property type="match status" value="1"/>
</dbReference>
<keyword evidence="6 12" id="KW-0479">Metal-binding</keyword>
<protein>
    <recommendedName>
        <fullName evidence="4">Desulfoferrodoxin</fullName>
        <ecNumber evidence="3">1.15.1.2</ecNumber>
    </recommendedName>
    <alternativeName>
        <fullName evidence="10">Superoxide reductase</fullName>
    </alternativeName>
</protein>
<dbReference type="InterPro" id="IPR002742">
    <property type="entry name" value="Desulfoferrodoxin_Fe-bd_dom"/>
</dbReference>
<comment type="similarity">
    <text evidence="2">Belongs to the desulfoferrodoxin family.</text>
</comment>
<evidence type="ECO:0000256" key="11">
    <source>
        <dbReference type="ARBA" id="ARBA00047448"/>
    </source>
</evidence>
<dbReference type="SUPFAM" id="SSF57802">
    <property type="entry name" value="Rubredoxin-like"/>
    <property type="match status" value="1"/>
</dbReference>
<feature type="domain" description="Desulfoferrodoxin ferrous iron-binding" evidence="13">
    <location>
        <begin position="43"/>
        <end position="125"/>
    </location>
</feature>
<evidence type="ECO:0000256" key="3">
    <source>
        <dbReference type="ARBA" id="ARBA00012679"/>
    </source>
</evidence>
<dbReference type="KEGG" id="adg:Adeg_0945"/>
<evidence type="ECO:0000256" key="5">
    <source>
        <dbReference type="ARBA" id="ARBA00022448"/>
    </source>
</evidence>
<accession>C9RCV4</accession>
<sequence length="131" mass="15068">MTELHQVYKCNVCGNIVEVVHTGRGQLVCCGKPMELMTEKKEDVGQEKHVPVIEPRNGKIRVHVGEVPHPMEEAHYIEWIELHMGDRVERMHLKPGDPPEATFLCPFGTPLYARAYCNLHGLWRQDTFPKK</sequence>
<dbReference type="RefSeq" id="WP_015738958.1">
    <property type="nucleotide sequence ID" value="NC_013385.1"/>
</dbReference>
<dbReference type="Gene3D" id="2.60.40.730">
    <property type="entry name" value="SOR catalytic domain"/>
    <property type="match status" value="1"/>
</dbReference>
<dbReference type="InterPro" id="IPR038094">
    <property type="entry name" value="Desulfoferrodoxin_N_sf"/>
</dbReference>
<evidence type="ECO:0000259" key="14">
    <source>
        <dbReference type="Pfam" id="PF06397"/>
    </source>
</evidence>
<feature type="binding site" evidence="12">
    <location>
        <position position="69"/>
    </location>
    <ligand>
        <name>Fe cation</name>
        <dbReference type="ChEBI" id="CHEBI:24875"/>
        <label>2</label>
        <note>catalytic</note>
    </ligand>
</feature>
<feature type="binding site" evidence="12">
    <location>
        <position position="117"/>
    </location>
    <ligand>
        <name>Fe cation</name>
        <dbReference type="ChEBI" id="CHEBI:24875"/>
        <label>1</label>
    </ligand>
</feature>
<reference evidence="15 16" key="1">
    <citation type="submission" date="2009-10" db="EMBL/GenBank/DDBJ databases">
        <title>Complete sequence of chromosome of Ammonifex degensii KC4.</title>
        <authorList>
            <consortium name="US DOE Joint Genome Institute"/>
            <person name="Kerfeld C."/>
            <person name="Goodner B."/>
            <person name="Huber H."/>
            <person name="Stetter K."/>
            <person name="Lucas S."/>
            <person name="Copeland A."/>
            <person name="Lapidus A."/>
            <person name="Glavina del Rio T."/>
            <person name="Dalin E."/>
            <person name="Tice H."/>
            <person name="Bruce D."/>
            <person name="Goodwin L."/>
            <person name="Pitluck S."/>
            <person name="Saunders E."/>
            <person name="Brettin T."/>
            <person name="Detter J.C."/>
            <person name="Han C."/>
            <person name="Larimer F."/>
            <person name="Land M."/>
            <person name="Hauser L."/>
            <person name="Kyrpides N."/>
            <person name="Ovchinnikova G."/>
            <person name="Richardson P."/>
        </authorList>
    </citation>
    <scope>NUCLEOTIDE SEQUENCE [LARGE SCALE GENOMIC DNA]</scope>
    <source>
        <strain evidence="16">DSM 10501 / KC4</strain>
    </source>
</reference>
<keyword evidence="16" id="KW-1185">Reference proteome</keyword>
<comment type="cofactor">
    <cofactor evidence="12">
        <name>Fe(3+)</name>
        <dbReference type="ChEBI" id="CHEBI:29034"/>
    </cofactor>
    <text evidence="12">Binds 1 Fe(3+) ion per subunit. The iron ion 1 is coordinated via 4 cysteine residues.</text>
</comment>
<evidence type="ECO:0000256" key="10">
    <source>
        <dbReference type="ARBA" id="ARBA00031398"/>
    </source>
</evidence>